<sequence length="141" mass="16435">MLYFSDKITFKILLEIHDQCDELLELMDEVQCRVFSFNLKRAEVYQTKVKVIEFFNLKLAEFTPEKVEEIKEAVRKWSKINADTRSYVQQLKTQAMFARSGLKRSRGAENHPNQSNLKESPEGPIEPEPTVQRVNFALALP</sequence>
<feature type="region of interest" description="Disordered" evidence="1">
    <location>
        <begin position="100"/>
        <end position="130"/>
    </location>
</feature>
<dbReference type="OrthoDB" id="31270at10239"/>
<dbReference type="Proteomes" id="UP000218877">
    <property type="component" value="Segment"/>
</dbReference>
<dbReference type="EMBL" id="KX961096">
    <property type="protein sequence ID" value="ARQ79797.1"/>
    <property type="molecule type" value="Genomic_DNA"/>
</dbReference>
<reference evidence="2" key="1">
    <citation type="journal article" date="2017" name="J. Gen. Virol.">
        <title>Novel bat adenoviruses with low G+C content shed new light on the evolution of adenoviruses.</title>
        <authorList>
            <person name="Tan B."/>
            <person name="Yang X.L."/>
            <person name="Ge X.Y."/>
            <person name="Peng C."/>
            <person name="Liu H.Z."/>
            <person name="Zhang Y.Z."/>
            <person name="Zhang L.B."/>
            <person name="Shi Z.L."/>
        </authorList>
    </citation>
    <scope>NUCLEOTIDE SEQUENCE [LARGE SCALE GENOMIC DNA]</scope>
    <source>
        <strain evidence="2">WIV18</strain>
    </source>
</reference>
<proteinExistence type="predicted"/>
<accession>A0A1X9RIY2</accession>
<protein>
    <submittedName>
        <fullName evidence="2">E4 ORF3</fullName>
    </submittedName>
</protein>
<name>A0A1X9RIY2_9ADEN</name>
<evidence type="ECO:0000313" key="2">
    <source>
        <dbReference type="EMBL" id="ARQ79797.1"/>
    </source>
</evidence>
<organism evidence="2">
    <name type="scientific">bat adenovirus 10</name>
    <dbReference type="NCBI Taxonomy" id="3070193"/>
    <lineage>
        <taxon>Viruses</taxon>
        <taxon>Varidnaviria</taxon>
        <taxon>Bamfordvirae</taxon>
        <taxon>Preplasmiviricota</taxon>
        <taxon>Polisuviricotina</taxon>
        <taxon>Pharingeaviricetes</taxon>
        <taxon>Rowavirales</taxon>
        <taxon>Adenoviridae</taxon>
        <taxon>Mastadenovirus</taxon>
        <taxon>Mastadenovirus pteropodidae</taxon>
    </lineage>
</organism>
<evidence type="ECO:0000256" key="1">
    <source>
        <dbReference type="SAM" id="MobiDB-lite"/>
    </source>
</evidence>